<comment type="caution">
    <text evidence="1">The sequence shown here is derived from an EMBL/GenBank/DDBJ whole genome shotgun (WGS) entry which is preliminary data.</text>
</comment>
<dbReference type="EMBL" id="JQED01000007">
    <property type="protein sequence ID" value="KGJ94103.1"/>
    <property type="molecule type" value="Genomic_DNA"/>
</dbReference>
<dbReference type="AlphaFoldDB" id="A0A099KWV8"/>
<organism evidence="1 2">
    <name type="scientific">Colwellia psychrerythraea</name>
    <name type="common">Vibrio psychroerythus</name>
    <dbReference type="NCBI Taxonomy" id="28229"/>
    <lineage>
        <taxon>Bacteria</taxon>
        <taxon>Pseudomonadati</taxon>
        <taxon>Pseudomonadota</taxon>
        <taxon>Gammaproteobacteria</taxon>
        <taxon>Alteromonadales</taxon>
        <taxon>Colwelliaceae</taxon>
        <taxon>Colwellia</taxon>
    </lineage>
</organism>
<gene>
    <name evidence="1" type="ORF">ND2E_2036</name>
</gene>
<protein>
    <submittedName>
        <fullName evidence="1">Uncharacterized protein</fullName>
    </submittedName>
</protein>
<evidence type="ECO:0000313" key="2">
    <source>
        <dbReference type="Proteomes" id="UP000029843"/>
    </source>
</evidence>
<evidence type="ECO:0000313" key="1">
    <source>
        <dbReference type="EMBL" id="KGJ94103.1"/>
    </source>
</evidence>
<dbReference type="PATRIC" id="fig|28229.4.peg.1059"/>
<dbReference type="Proteomes" id="UP000029843">
    <property type="component" value="Unassembled WGS sequence"/>
</dbReference>
<proteinExistence type="predicted"/>
<name>A0A099KWV8_COLPS</name>
<reference evidence="1 2" key="1">
    <citation type="submission" date="2014-08" db="EMBL/GenBank/DDBJ databases">
        <title>Genomic and Phenotypic Diversity of Colwellia psychrerythraea strains from Disparate Marine Basins.</title>
        <authorList>
            <person name="Techtmann S.M."/>
            <person name="Stelling S.C."/>
            <person name="Utturkar S.M."/>
            <person name="Alshibli N."/>
            <person name="Harris A."/>
            <person name="Brown S.D."/>
            <person name="Hazen T.C."/>
        </authorList>
    </citation>
    <scope>NUCLEOTIDE SEQUENCE [LARGE SCALE GENOMIC DNA]</scope>
    <source>
        <strain evidence="1 2">ND2E</strain>
    </source>
</reference>
<sequence>MKHNNNPAINVLKHRVKSLHLAGFFLNNILNDSPGALLTALLLDKP</sequence>
<accession>A0A099KWV8</accession>